<organism evidence="1 2">
    <name type="scientific">Alkalibacillus haloalkaliphilus</name>
    <dbReference type="NCBI Taxonomy" id="94136"/>
    <lineage>
        <taxon>Bacteria</taxon>
        <taxon>Bacillati</taxon>
        <taxon>Bacillota</taxon>
        <taxon>Bacilli</taxon>
        <taxon>Bacillales</taxon>
        <taxon>Bacillaceae</taxon>
        <taxon>Alkalibacillus</taxon>
    </lineage>
</organism>
<dbReference type="Gene3D" id="1.10.1740.10">
    <property type="match status" value="1"/>
</dbReference>
<dbReference type="InterPro" id="IPR013325">
    <property type="entry name" value="RNA_pol_sigma_r2"/>
</dbReference>
<evidence type="ECO:0000313" key="1">
    <source>
        <dbReference type="EMBL" id="GEN45999.1"/>
    </source>
</evidence>
<dbReference type="Proteomes" id="UP000321440">
    <property type="component" value="Unassembled WGS sequence"/>
</dbReference>
<dbReference type="SUPFAM" id="SSF88659">
    <property type="entry name" value="Sigma3 and sigma4 domains of RNA polymerase sigma factors"/>
    <property type="match status" value="1"/>
</dbReference>
<dbReference type="EMBL" id="BJYA01000012">
    <property type="protein sequence ID" value="GEN45999.1"/>
    <property type="molecule type" value="Genomic_DNA"/>
</dbReference>
<dbReference type="GO" id="GO:0006352">
    <property type="term" value="P:DNA-templated transcription initiation"/>
    <property type="evidence" value="ECO:0007669"/>
    <property type="project" value="InterPro"/>
</dbReference>
<dbReference type="InterPro" id="IPR036388">
    <property type="entry name" value="WH-like_DNA-bd_sf"/>
</dbReference>
<dbReference type="InterPro" id="IPR014284">
    <property type="entry name" value="RNA_pol_sigma-70_dom"/>
</dbReference>
<proteinExistence type="predicted"/>
<gene>
    <name evidence="1" type="ORF">AHA02nite_17750</name>
</gene>
<dbReference type="NCBIfam" id="TIGR02937">
    <property type="entry name" value="sigma70-ECF"/>
    <property type="match status" value="1"/>
</dbReference>
<accession>A0A511W4H9</accession>
<dbReference type="AlphaFoldDB" id="A0A511W4H9"/>
<keyword evidence="2" id="KW-1185">Reference proteome</keyword>
<evidence type="ECO:0008006" key="3">
    <source>
        <dbReference type="Google" id="ProtNLM"/>
    </source>
</evidence>
<reference evidence="1 2" key="1">
    <citation type="submission" date="2019-07" db="EMBL/GenBank/DDBJ databases">
        <title>Whole genome shotgun sequence of Alkalibacillus haloalkaliphilus NBRC 103110.</title>
        <authorList>
            <person name="Hosoyama A."/>
            <person name="Uohara A."/>
            <person name="Ohji S."/>
            <person name="Ichikawa N."/>
        </authorList>
    </citation>
    <scope>NUCLEOTIDE SEQUENCE [LARGE SCALE GENOMIC DNA]</scope>
    <source>
        <strain evidence="1 2">NBRC 103110</strain>
    </source>
</reference>
<name>A0A511W4H9_9BACI</name>
<dbReference type="GO" id="GO:0003700">
    <property type="term" value="F:DNA-binding transcription factor activity"/>
    <property type="evidence" value="ECO:0007669"/>
    <property type="project" value="InterPro"/>
</dbReference>
<evidence type="ECO:0000313" key="2">
    <source>
        <dbReference type="Proteomes" id="UP000321440"/>
    </source>
</evidence>
<dbReference type="SUPFAM" id="SSF88946">
    <property type="entry name" value="Sigma2 domain of RNA polymerase sigma factors"/>
    <property type="match status" value="1"/>
</dbReference>
<dbReference type="Gene3D" id="1.10.10.10">
    <property type="entry name" value="Winged helix-like DNA-binding domain superfamily/Winged helix DNA-binding domain"/>
    <property type="match status" value="1"/>
</dbReference>
<protein>
    <recommendedName>
        <fullName evidence="3">DNA-directed RNA polymerase sigma-70 factor</fullName>
    </recommendedName>
</protein>
<comment type="caution">
    <text evidence="1">The sequence shown here is derived from an EMBL/GenBank/DDBJ whole genome shotgun (WGS) entry which is preliminary data.</text>
</comment>
<dbReference type="RefSeq" id="WP_146816412.1">
    <property type="nucleotide sequence ID" value="NZ_BJYA01000012.1"/>
</dbReference>
<sequence>MDNHLTDKQFEDLLKQYNNMIHYQIHKLFIKDYEGEFYQEGVTALWEAYRKYGHDPTFPKMATIYIRSRLIDKIRKHKRVQDRETVDEYIDHQIAFNKQIEHFDPHFWTTVRQNLSDKQWLFVEKRILKGYSLKEIAEQEQTTVDAVKGWGQAAKRKLRSALEDYYTT</sequence>
<dbReference type="OrthoDB" id="9783788at2"/>
<dbReference type="InterPro" id="IPR013324">
    <property type="entry name" value="RNA_pol_sigma_r3/r4-like"/>
</dbReference>